<accession>A0A0A2LHS1</accession>
<keyword evidence="3" id="KW-1185">Reference proteome</keyword>
<dbReference type="EMBL" id="JRLV01000015">
    <property type="protein sequence ID" value="KGO79747.1"/>
    <property type="molecule type" value="Genomic_DNA"/>
</dbReference>
<keyword evidence="1" id="KW-0812">Transmembrane</keyword>
<protein>
    <submittedName>
        <fullName evidence="2">Uncharacterized protein</fullName>
    </submittedName>
</protein>
<evidence type="ECO:0000256" key="1">
    <source>
        <dbReference type="SAM" id="Phobius"/>
    </source>
</evidence>
<dbReference type="AlphaFoldDB" id="A0A0A2LHS1"/>
<feature type="transmembrane region" description="Helical" evidence="1">
    <location>
        <begin position="79"/>
        <end position="103"/>
    </location>
</feature>
<organism evidence="2 3">
    <name type="scientific">Flavobacterium beibuense F44-8</name>
    <dbReference type="NCBI Taxonomy" id="1406840"/>
    <lineage>
        <taxon>Bacteria</taxon>
        <taxon>Pseudomonadati</taxon>
        <taxon>Bacteroidota</taxon>
        <taxon>Flavobacteriia</taxon>
        <taxon>Flavobacteriales</taxon>
        <taxon>Flavobacteriaceae</taxon>
        <taxon>Flavobacterium</taxon>
    </lineage>
</organism>
<gene>
    <name evidence="2" type="ORF">Q763_12940</name>
</gene>
<sequence>MKRKLKLYIIPTFVLITLTDRYLWMPNRVKNETWMYVKGTYLGDPITYTNDFEIKDSHIIFKQNTTKPEEVNQNRKDNFYFTGCYFGWLFMYNTISDEVVIYLHKS</sequence>
<proteinExistence type="predicted"/>
<evidence type="ECO:0000313" key="3">
    <source>
        <dbReference type="Proteomes" id="UP000030129"/>
    </source>
</evidence>
<keyword evidence="1" id="KW-1133">Transmembrane helix</keyword>
<keyword evidence="1" id="KW-0472">Membrane</keyword>
<evidence type="ECO:0000313" key="2">
    <source>
        <dbReference type="EMBL" id="KGO79747.1"/>
    </source>
</evidence>
<dbReference type="eggNOG" id="ENOG5030YUG">
    <property type="taxonomic scope" value="Bacteria"/>
</dbReference>
<comment type="caution">
    <text evidence="2">The sequence shown here is derived from an EMBL/GenBank/DDBJ whole genome shotgun (WGS) entry which is preliminary data.</text>
</comment>
<name>A0A0A2LHS1_9FLAO</name>
<dbReference type="RefSeq" id="WP_035134855.1">
    <property type="nucleotide sequence ID" value="NZ_JRLV01000015.1"/>
</dbReference>
<reference evidence="2 3" key="1">
    <citation type="submission" date="2013-09" db="EMBL/GenBank/DDBJ databases">
        <authorList>
            <person name="Zeng Z."/>
            <person name="Chen C."/>
        </authorList>
    </citation>
    <scope>NUCLEOTIDE SEQUENCE [LARGE SCALE GENOMIC DNA]</scope>
    <source>
        <strain evidence="2 3">F44-8</strain>
    </source>
</reference>
<dbReference type="Proteomes" id="UP000030129">
    <property type="component" value="Unassembled WGS sequence"/>
</dbReference>